<keyword evidence="3" id="KW-1185">Reference proteome</keyword>
<reference evidence="2" key="1">
    <citation type="submission" date="2022-11" db="EMBL/GenBank/DDBJ databases">
        <authorList>
            <person name="Petersen C."/>
        </authorList>
    </citation>
    <scope>NUCLEOTIDE SEQUENCE</scope>
    <source>
        <strain evidence="2">IBT 22155</strain>
    </source>
</reference>
<feature type="domain" description="LYR motif-containing protein Cup1-like N-terminal" evidence="1">
    <location>
        <begin position="27"/>
        <end position="110"/>
    </location>
</feature>
<name>A0A9W9LB60_9EURO</name>
<reference evidence="2" key="2">
    <citation type="journal article" date="2023" name="IMA Fungus">
        <title>Comparative genomic study of the Penicillium genus elucidates a diverse pangenome and 15 lateral gene transfer events.</title>
        <authorList>
            <person name="Petersen C."/>
            <person name="Sorensen T."/>
            <person name="Nielsen M.R."/>
            <person name="Sondergaard T.E."/>
            <person name="Sorensen J.L."/>
            <person name="Fitzpatrick D.A."/>
            <person name="Frisvad J.C."/>
            <person name="Nielsen K.L."/>
        </authorList>
    </citation>
    <scope>NUCLEOTIDE SEQUENCE</scope>
    <source>
        <strain evidence="2">IBT 22155</strain>
    </source>
</reference>
<dbReference type="CDD" id="cd20273">
    <property type="entry name" value="Complex1_LYR_unchar"/>
    <property type="match status" value="1"/>
</dbReference>
<evidence type="ECO:0000313" key="2">
    <source>
        <dbReference type="EMBL" id="KAJ5145962.1"/>
    </source>
</evidence>
<evidence type="ECO:0000259" key="1">
    <source>
        <dbReference type="Pfam" id="PF20263"/>
    </source>
</evidence>
<dbReference type="Proteomes" id="UP001149079">
    <property type="component" value="Unassembled WGS sequence"/>
</dbReference>
<accession>A0A9W9LB60</accession>
<evidence type="ECO:0000313" key="3">
    <source>
        <dbReference type="Proteomes" id="UP001149079"/>
    </source>
</evidence>
<dbReference type="OrthoDB" id="5521299at2759"/>
<gene>
    <name evidence="2" type="ORF">N7515_000526</name>
</gene>
<proteinExistence type="predicted"/>
<dbReference type="EMBL" id="JAPQKL010000001">
    <property type="protein sequence ID" value="KAJ5145962.1"/>
    <property type="molecule type" value="Genomic_DNA"/>
</dbReference>
<dbReference type="Pfam" id="PF20263">
    <property type="entry name" value="LYRM2-like"/>
    <property type="match status" value="1"/>
</dbReference>
<dbReference type="GeneID" id="81400440"/>
<protein>
    <recommendedName>
        <fullName evidence="1">LYR motif-containing protein Cup1-like N-terminal domain-containing protein</fullName>
    </recommendedName>
</protein>
<dbReference type="AlphaFoldDB" id="A0A9W9LB60"/>
<sequence>MRSSSLPGPQIQHWLHNLSKREQWRHLLRATLRECTYLPDPIARIYMKDHILSRYRAASSRSNKAGPQTVHTARNALSVLRRANEGYSRPLEKVLFLSYGRTGRRRHELLAKMLTPQIPNDTLGLQELLSQPAQFGDCWEAPAIVRSLAAAHMQNTVVTSARIRPLIKHLKPPIPQQNTWCKEVPESRRRNIRRRWYNSTLNSLLPPLPEDDLRILDGLISGTVPWSPVKRRKVKTQIAQTESESKLFTLLARGPEKGKTFAEYVNGRPHTLTARYMRRQWRRLSALIPRPSWNSEYQKWSFTWETPKAIPRLSPGMANGIDPASIFEMVAKAKSGVSREHRAQ</sequence>
<organism evidence="2 3">
    <name type="scientific">Penicillium bovifimosum</name>
    <dbReference type="NCBI Taxonomy" id="126998"/>
    <lineage>
        <taxon>Eukaryota</taxon>
        <taxon>Fungi</taxon>
        <taxon>Dikarya</taxon>
        <taxon>Ascomycota</taxon>
        <taxon>Pezizomycotina</taxon>
        <taxon>Eurotiomycetes</taxon>
        <taxon>Eurotiomycetidae</taxon>
        <taxon>Eurotiales</taxon>
        <taxon>Aspergillaceae</taxon>
        <taxon>Penicillium</taxon>
    </lineage>
</organism>
<dbReference type="InterPro" id="IPR046896">
    <property type="entry name" value="Cup1-like_N"/>
</dbReference>
<dbReference type="RefSeq" id="XP_056526436.1">
    <property type="nucleotide sequence ID" value="XM_056661270.1"/>
</dbReference>
<comment type="caution">
    <text evidence="2">The sequence shown here is derived from an EMBL/GenBank/DDBJ whole genome shotgun (WGS) entry which is preliminary data.</text>
</comment>